<feature type="signal peptide" evidence="1">
    <location>
        <begin position="1"/>
        <end position="25"/>
    </location>
</feature>
<accession>A0A4Y2L733</accession>
<reference evidence="2 3" key="1">
    <citation type="journal article" date="2019" name="Sci. Rep.">
        <title>Orb-weaving spider Araneus ventricosus genome elucidates the spidroin gene catalogue.</title>
        <authorList>
            <person name="Kono N."/>
            <person name="Nakamura H."/>
            <person name="Ohtoshi R."/>
            <person name="Moran D.A.P."/>
            <person name="Shinohara A."/>
            <person name="Yoshida Y."/>
            <person name="Fujiwara M."/>
            <person name="Mori M."/>
            <person name="Tomita M."/>
            <person name="Arakawa K."/>
        </authorList>
    </citation>
    <scope>NUCLEOTIDE SEQUENCE [LARGE SCALE GENOMIC DNA]</scope>
</reference>
<comment type="caution">
    <text evidence="2">The sequence shown here is derived from an EMBL/GenBank/DDBJ whole genome shotgun (WGS) entry which is preliminary data.</text>
</comment>
<proteinExistence type="predicted"/>
<organism evidence="2 3">
    <name type="scientific">Araneus ventricosus</name>
    <name type="common">Orbweaver spider</name>
    <name type="synonym">Epeira ventricosa</name>
    <dbReference type="NCBI Taxonomy" id="182803"/>
    <lineage>
        <taxon>Eukaryota</taxon>
        <taxon>Metazoa</taxon>
        <taxon>Ecdysozoa</taxon>
        <taxon>Arthropoda</taxon>
        <taxon>Chelicerata</taxon>
        <taxon>Arachnida</taxon>
        <taxon>Araneae</taxon>
        <taxon>Araneomorphae</taxon>
        <taxon>Entelegynae</taxon>
        <taxon>Araneoidea</taxon>
        <taxon>Araneidae</taxon>
        <taxon>Araneus</taxon>
    </lineage>
</organism>
<evidence type="ECO:0000313" key="2">
    <source>
        <dbReference type="EMBL" id="GBN09406.1"/>
    </source>
</evidence>
<protein>
    <recommendedName>
        <fullName evidence="4">DUF19 domain-containing protein</fullName>
    </recommendedName>
</protein>
<keyword evidence="3" id="KW-1185">Reference proteome</keyword>
<sequence>MSLAVGRLIAVIAVCLSMNALLCLGRKKPGNDGNESLYECVKKQMCDCGNPERFGDCNARLTEQSQRWMVDQLNSCNLFEVEYGQFTEGLRKLCSFPDNDFKPCFDEANRQFRKLYAEVSTGMRGPDETKGFVEGRTCLESIIDFCDSSPDFCMSVG</sequence>
<evidence type="ECO:0000256" key="1">
    <source>
        <dbReference type="SAM" id="SignalP"/>
    </source>
</evidence>
<dbReference type="Proteomes" id="UP000499080">
    <property type="component" value="Unassembled WGS sequence"/>
</dbReference>
<name>A0A4Y2L733_ARAVE</name>
<feature type="chain" id="PRO_5021265770" description="DUF19 domain-containing protein" evidence="1">
    <location>
        <begin position="26"/>
        <end position="157"/>
    </location>
</feature>
<evidence type="ECO:0008006" key="4">
    <source>
        <dbReference type="Google" id="ProtNLM"/>
    </source>
</evidence>
<keyword evidence="1" id="KW-0732">Signal</keyword>
<evidence type="ECO:0000313" key="3">
    <source>
        <dbReference type="Proteomes" id="UP000499080"/>
    </source>
</evidence>
<dbReference type="EMBL" id="BGPR01005351">
    <property type="protein sequence ID" value="GBN09406.1"/>
    <property type="molecule type" value="Genomic_DNA"/>
</dbReference>
<dbReference type="OrthoDB" id="6447043at2759"/>
<gene>
    <name evidence="2" type="ORF">AVEN_36819_1</name>
</gene>
<dbReference type="AlphaFoldDB" id="A0A4Y2L733"/>